<organism evidence="1 2">
    <name type="scientific">Paracoccus alcaliphilus</name>
    <dbReference type="NCBI Taxonomy" id="34002"/>
    <lineage>
        <taxon>Bacteria</taxon>
        <taxon>Pseudomonadati</taxon>
        <taxon>Pseudomonadota</taxon>
        <taxon>Alphaproteobacteria</taxon>
        <taxon>Rhodobacterales</taxon>
        <taxon>Paracoccaceae</taxon>
        <taxon>Paracoccus</taxon>
    </lineage>
</organism>
<protein>
    <submittedName>
        <fullName evidence="1">Uncharacterized protein</fullName>
    </submittedName>
</protein>
<proteinExistence type="predicted"/>
<accession>A0A1H8HMS5</accession>
<keyword evidence="2" id="KW-1185">Reference proteome</keyword>
<dbReference type="AlphaFoldDB" id="A0A1H8HMS5"/>
<dbReference type="Proteomes" id="UP000199054">
    <property type="component" value="Unassembled WGS sequence"/>
</dbReference>
<evidence type="ECO:0000313" key="2">
    <source>
        <dbReference type="Proteomes" id="UP000199054"/>
    </source>
</evidence>
<gene>
    <name evidence="1" type="ORF">SAMN04489859_10102</name>
</gene>
<dbReference type="STRING" id="34002.SAMN04489859_10102"/>
<reference evidence="1 2" key="1">
    <citation type="submission" date="2016-10" db="EMBL/GenBank/DDBJ databases">
        <authorList>
            <person name="de Groot N.N."/>
        </authorList>
    </citation>
    <scope>NUCLEOTIDE SEQUENCE [LARGE SCALE GENOMIC DNA]</scope>
    <source>
        <strain evidence="1 2">DSM 8512</strain>
    </source>
</reference>
<sequence>MPSDPPRSNAWHELNAERENCAHTLTSATTPAGDKLPEGRYSFRTESMFNGEIISTRAVAAYSRVTETEMGDEGAVLVLTGGVSVPASAVESLREAR</sequence>
<evidence type="ECO:0000313" key="1">
    <source>
        <dbReference type="EMBL" id="SEN57502.1"/>
    </source>
</evidence>
<name>A0A1H8HMS5_9RHOB</name>
<dbReference type="EMBL" id="FODE01000010">
    <property type="protein sequence ID" value="SEN57502.1"/>
    <property type="molecule type" value="Genomic_DNA"/>
</dbReference>